<dbReference type="InterPro" id="IPR012312">
    <property type="entry name" value="Hemerythrin-like"/>
</dbReference>
<dbReference type="EMBL" id="JASNJE010000011">
    <property type="protein sequence ID" value="MDK3073631.1"/>
    <property type="molecule type" value="Genomic_DNA"/>
</dbReference>
<dbReference type="PANTHER" id="PTHR36438">
    <property type="entry name" value="IRON-SULFUR CLUSTER REPAIR PROTEIN YTFE"/>
    <property type="match status" value="1"/>
</dbReference>
<proteinExistence type="predicted"/>
<evidence type="ECO:0000313" key="6">
    <source>
        <dbReference type="EMBL" id="MDK3073631.1"/>
    </source>
</evidence>
<name>A0ABT7FET2_9RHOB</name>
<organism evidence="6 7">
    <name type="scientific">Sedimentitalea xiamensis</name>
    <dbReference type="NCBI Taxonomy" id="3050037"/>
    <lineage>
        <taxon>Bacteria</taxon>
        <taxon>Pseudomonadati</taxon>
        <taxon>Pseudomonadota</taxon>
        <taxon>Alphaproteobacteria</taxon>
        <taxon>Rhodobacterales</taxon>
        <taxon>Paracoccaceae</taxon>
        <taxon>Sedimentitalea</taxon>
    </lineage>
</organism>
<evidence type="ECO:0000313" key="7">
    <source>
        <dbReference type="Proteomes" id="UP001227126"/>
    </source>
</evidence>
<keyword evidence="3" id="KW-0479">Metal-binding</keyword>
<comment type="subcellular location">
    <subcellularLocation>
        <location evidence="1">Cytoplasm</location>
    </subcellularLocation>
</comment>
<evidence type="ECO:0000259" key="5">
    <source>
        <dbReference type="Pfam" id="PF01814"/>
    </source>
</evidence>
<keyword evidence="7" id="KW-1185">Reference proteome</keyword>
<dbReference type="Gene3D" id="1.20.120.520">
    <property type="entry name" value="nmb1532 protein domain like"/>
    <property type="match status" value="1"/>
</dbReference>
<evidence type="ECO:0000256" key="4">
    <source>
        <dbReference type="ARBA" id="ARBA00023004"/>
    </source>
</evidence>
<dbReference type="InterPro" id="IPR019903">
    <property type="entry name" value="RIC_family"/>
</dbReference>
<evidence type="ECO:0000256" key="1">
    <source>
        <dbReference type="ARBA" id="ARBA00004496"/>
    </source>
</evidence>
<keyword evidence="4" id="KW-0408">Iron</keyword>
<dbReference type="Pfam" id="PF01814">
    <property type="entry name" value="Hemerythrin"/>
    <property type="match status" value="1"/>
</dbReference>
<sequence length="168" mass="19379">MLFTDTEMPTPALMTYIRERFLKAHRQELPELVRLARKVETRHADDVDAPHGLTQALQAVTRRLEAHIHQEEAVVFPALKEGNFGQVQDAFARLRHDHADHETALNRIAAITHGFRLPPDACGSWRRLYAGLGKLAEDLDEHRYLENEVLFPRFETEMQSPGHETVRR</sequence>
<dbReference type="Proteomes" id="UP001227126">
    <property type="component" value="Unassembled WGS sequence"/>
</dbReference>
<reference evidence="6 7" key="1">
    <citation type="submission" date="2023-05" db="EMBL/GenBank/DDBJ databases">
        <title>Sedimentitalea sp. nov. JM2-8.</title>
        <authorList>
            <person name="Huang J."/>
        </authorList>
    </citation>
    <scope>NUCLEOTIDE SEQUENCE [LARGE SCALE GENOMIC DNA]</scope>
    <source>
        <strain evidence="6 7">JM2-8</strain>
    </source>
</reference>
<protein>
    <submittedName>
        <fullName evidence="6">Hemerythrin domain-containing protein</fullName>
    </submittedName>
</protein>
<dbReference type="RefSeq" id="WP_284485571.1">
    <property type="nucleotide sequence ID" value="NZ_JASNJE010000011.1"/>
</dbReference>
<evidence type="ECO:0000256" key="2">
    <source>
        <dbReference type="ARBA" id="ARBA00022490"/>
    </source>
</evidence>
<accession>A0ABT7FET2</accession>
<feature type="domain" description="Hemerythrin-like" evidence="5">
    <location>
        <begin position="24"/>
        <end position="153"/>
    </location>
</feature>
<dbReference type="PANTHER" id="PTHR36438:SF1">
    <property type="entry name" value="IRON-SULFUR CLUSTER REPAIR PROTEIN YTFE"/>
    <property type="match status" value="1"/>
</dbReference>
<comment type="caution">
    <text evidence="6">The sequence shown here is derived from an EMBL/GenBank/DDBJ whole genome shotgun (WGS) entry which is preliminary data.</text>
</comment>
<evidence type="ECO:0000256" key="3">
    <source>
        <dbReference type="ARBA" id="ARBA00022723"/>
    </source>
</evidence>
<gene>
    <name evidence="6" type="ORF">QO034_10955</name>
</gene>
<keyword evidence="2" id="KW-0963">Cytoplasm</keyword>